<evidence type="ECO:0000256" key="1">
    <source>
        <dbReference type="SAM" id="Phobius"/>
    </source>
</evidence>
<dbReference type="Proteomes" id="UP001232113">
    <property type="component" value="Unassembled WGS sequence"/>
</dbReference>
<dbReference type="RefSeq" id="WP_261374869.1">
    <property type="nucleotide sequence ID" value="NZ_JASOLY010000003.1"/>
</dbReference>
<keyword evidence="1" id="KW-0472">Membrane</keyword>
<feature type="transmembrane region" description="Helical" evidence="1">
    <location>
        <begin position="99"/>
        <end position="127"/>
    </location>
</feature>
<protein>
    <submittedName>
        <fullName evidence="2">MFS transporter permease</fullName>
    </submittedName>
</protein>
<feature type="transmembrane region" description="Helical" evidence="1">
    <location>
        <begin position="69"/>
        <end position="87"/>
    </location>
</feature>
<feature type="transmembrane region" description="Helical" evidence="1">
    <location>
        <begin position="45"/>
        <end position="63"/>
    </location>
</feature>
<keyword evidence="1" id="KW-1133">Transmembrane helix</keyword>
<name>A0AAW6XQ10_9LACO</name>
<proteinExistence type="predicted"/>
<comment type="caution">
    <text evidence="2">The sequence shown here is derived from an EMBL/GenBank/DDBJ whole genome shotgun (WGS) entry which is preliminary data.</text>
</comment>
<organism evidence="2 3">
    <name type="scientific">Lactobacillus paragasseri</name>
    <dbReference type="NCBI Taxonomy" id="2107999"/>
    <lineage>
        <taxon>Bacteria</taxon>
        <taxon>Bacillati</taxon>
        <taxon>Bacillota</taxon>
        <taxon>Bacilli</taxon>
        <taxon>Lactobacillales</taxon>
        <taxon>Lactobacillaceae</taxon>
        <taxon>Lactobacillus</taxon>
    </lineage>
</organism>
<evidence type="ECO:0000313" key="2">
    <source>
        <dbReference type="EMBL" id="MDK6867913.1"/>
    </source>
</evidence>
<reference evidence="2" key="1">
    <citation type="submission" date="2023-05" db="EMBL/GenBank/DDBJ databases">
        <title>Cataloging the Phylogenetic Diversity of Human Bladder Bacteria.</title>
        <authorList>
            <person name="Du J."/>
        </authorList>
    </citation>
    <scope>NUCLEOTIDE SEQUENCE</scope>
    <source>
        <strain evidence="2">UMB6975B</strain>
    </source>
</reference>
<sequence>MSIALVIEISTYYQKQATKFKEILTSPQDLFTYEIGRIIHGMLQTILMSVVFLVLVICVRVIFSSSEEIGLMVGSIVGILLTSIWLVPFYSWLCRITNLYFALGIGFLSSILAMFLSRTAFSMWWPFDWGMLLNNMWLKGDFVFETWSLIICSLILGFILSIFSAYSFKKQ</sequence>
<dbReference type="AlphaFoldDB" id="A0AAW6XQ10"/>
<gene>
    <name evidence="2" type="ORF">QP354_02310</name>
</gene>
<feature type="transmembrane region" description="Helical" evidence="1">
    <location>
        <begin position="147"/>
        <end position="168"/>
    </location>
</feature>
<dbReference type="EMBL" id="JASOLY010000003">
    <property type="protein sequence ID" value="MDK6867913.1"/>
    <property type="molecule type" value="Genomic_DNA"/>
</dbReference>
<keyword evidence="1" id="KW-0812">Transmembrane</keyword>
<evidence type="ECO:0000313" key="3">
    <source>
        <dbReference type="Proteomes" id="UP001232113"/>
    </source>
</evidence>
<accession>A0AAW6XQ10</accession>